<dbReference type="EMBL" id="JAOTEN010000001">
    <property type="protein sequence ID" value="MCU7613863.1"/>
    <property type="molecule type" value="Genomic_DNA"/>
</dbReference>
<name>A0ABT2VV40_9FLAO</name>
<dbReference type="Pfam" id="PF13781">
    <property type="entry name" value="DoxX_3"/>
    <property type="match status" value="1"/>
</dbReference>
<dbReference type="InterPro" id="IPR025695">
    <property type="entry name" value="DoxX-like"/>
</dbReference>
<evidence type="ECO:0000313" key="2">
    <source>
        <dbReference type="EMBL" id="MCU7613863.1"/>
    </source>
</evidence>
<feature type="transmembrane region" description="Helical" evidence="1">
    <location>
        <begin position="71"/>
        <end position="91"/>
    </location>
</feature>
<comment type="caution">
    <text evidence="2">The sequence shown here is derived from an EMBL/GenBank/DDBJ whole genome shotgun (WGS) entry which is preliminary data.</text>
</comment>
<keyword evidence="3" id="KW-1185">Reference proteome</keyword>
<protein>
    <submittedName>
        <fullName evidence="2">DoxX-like family protein</fullName>
    </submittedName>
</protein>
<keyword evidence="1" id="KW-1133">Transmembrane helix</keyword>
<evidence type="ECO:0000313" key="3">
    <source>
        <dbReference type="Proteomes" id="UP001208114"/>
    </source>
</evidence>
<sequence>MKITHQLITYCIAAVWIINGLFCKVLNLVPRHQEIVSRIVSFEHSRSLTVMIGISEVVMALWILSRVHTKLNTITQIIVIAVMNILEFILVPDLLLWGRYNALFAFLFILIIYGNEFYLNPKIKKPC</sequence>
<gene>
    <name evidence="2" type="ORF">N0B16_05370</name>
</gene>
<keyword evidence="1" id="KW-0472">Membrane</keyword>
<reference evidence="3" key="1">
    <citation type="submission" date="2023-07" db="EMBL/GenBank/DDBJ databases">
        <title>Chryseobacterium sp. GMJ5 Genome sequencing and assembly.</title>
        <authorList>
            <person name="Jung Y."/>
        </authorList>
    </citation>
    <scope>NUCLEOTIDE SEQUENCE [LARGE SCALE GENOMIC DNA]</scope>
    <source>
        <strain evidence="3">GMJ5</strain>
    </source>
</reference>
<organism evidence="2 3">
    <name type="scientific">Chryseobacterium gilvum</name>
    <dbReference type="NCBI Taxonomy" id="2976534"/>
    <lineage>
        <taxon>Bacteria</taxon>
        <taxon>Pseudomonadati</taxon>
        <taxon>Bacteroidota</taxon>
        <taxon>Flavobacteriia</taxon>
        <taxon>Flavobacteriales</taxon>
        <taxon>Weeksellaceae</taxon>
        <taxon>Chryseobacterium group</taxon>
        <taxon>Chryseobacterium</taxon>
    </lineage>
</organism>
<accession>A0ABT2VV40</accession>
<keyword evidence="1" id="KW-0812">Transmembrane</keyword>
<feature type="transmembrane region" description="Helical" evidence="1">
    <location>
        <begin position="97"/>
        <end position="115"/>
    </location>
</feature>
<dbReference type="RefSeq" id="WP_262989703.1">
    <property type="nucleotide sequence ID" value="NZ_JAOTEN010000001.1"/>
</dbReference>
<feature type="transmembrane region" description="Helical" evidence="1">
    <location>
        <begin position="7"/>
        <end position="27"/>
    </location>
</feature>
<feature type="transmembrane region" description="Helical" evidence="1">
    <location>
        <begin position="47"/>
        <end position="64"/>
    </location>
</feature>
<dbReference type="Proteomes" id="UP001208114">
    <property type="component" value="Unassembled WGS sequence"/>
</dbReference>
<evidence type="ECO:0000256" key="1">
    <source>
        <dbReference type="SAM" id="Phobius"/>
    </source>
</evidence>
<proteinExistence type="predicted"/>